<feature type="transmembrane region" description="Helical" evidence="1">
    <location>
        <begin position="64"/>
        <end position="83"/>
    </location>
</feature>
<keyword evidence="1" id="KW-1133">Transmembrane helix</keyword>
<feature type="transmembrane region" description="Helical" evidence="1">
    <location>
        <begin position="20"/>
        <end position="44"/>
    </location>
</feature>
<organism evidence="3">
    <name type="scientific">Nonomuraea gerenzanensis</name>
    <dbReference type="NCBI Taxonomy" id="93944"/>
    <lineage>
        <taxon>Bacteria</taxon>
        <taxon>Bacillati</taxon>
        <taxon>Actinomycetota</taxon>
        <taxon>Actinomycetes</taxon>
        <taxon>Streptosporangiales</taxon>
        <taxon>Streptosporangiaceae</taxon>
        <taxon>Nonomuraea</taxon>
    </lineage>
</organism>
<dbReference type="RefSeq" id="WP_225266677.1">
    <property type="nucleotide sequence ID" value="NZ_CP084058.1"/>
</dbReference>
<name>A0A1M4EGQ5_9ACTN</name>
<protein>
    <recommendedName>
        <fullName evidence="2">DUF7144 domain-containing protein</fullName>
    </recommendedName>
</protein>
<dbReference type="AlphaFoldDB" id="A0A1M4EGQ5"/>
<proteinExistence type="predicted"/>
<reference evidence="3" key="1">
    <citation type="submission" date="2016-04" db="EMBL/GenBank/DDBJ databases">
        <authorList>
            <person name="Evans L.H."/>
            <person name="Alamgir A."/>
            <person name="Owens N."/>
            <person name="Weber N.D."/>
            <person name="Virtaneva K."/>
            <person name="Barbian K."/>
            <person name="Babar A."/>
            <person name="Rosenke K."/>
        </authorList>
    </citation>
    <scope>NUCLEOTIDE SEQUENCE</scope>
    <source>
        <strain evidence="3">Nono1</strain>
    </source>
</reference>
<evidence type="ECO:0000256" key="1">
    <source>
        <dbReference type="SAM" id="Phobius"/>
    </source>
</evidence>
<sequence>MTEDHAPIPATAKDNWALGIAAFAGCVMVMIAIFQVVTGIAALVNGETYLMTEHRLLLADPATWGWVHLVLGVLVGLAAFGIFAGVGPARAAGILLAAIGALANFLDLPVRPLWSAALIALYVTVIWALSVYTRPYRADG</sequence>
<dbReference type="InterPro" id="IPR055568">
    <property type="entry name" value="DUF7144"/>
</dbReference>
<feature type="transmembrane region" description="Helical" evidence="1">
    <location>
        <begin position="89"/>
        <end position="106"/>
    </location>
</feature>
<feature type="domain" description="DUF7144" evidence="2">
    <location>
        <begin position="21"/>
        <end position="133"/>
    </location>
</feature>
<accession>A0A1M4EGQ5</accession>
<dbReference type="EMBL" id="LT559118">
    <property type="protein sequence ID" value="SBO97944.1"/>
    <property type="molecule type" value="Genomic_DNA"/>
</dbReference>
<keyword evidence="1" id="KW-0812">Transmembrane</keyword>
<feature type="transmembrane region" description="Helical" evidence="1">
    <location>
        <begin position="113"/>
        <end position="132"/>
    </location>
</feature>
<evidence type="ECO:0000313" key="3">
    <source>
        <dbReference type="EMBL" id="SBO97944.1"/>
    </source>
</evidence>
<evidence type="ECO:0000259" key="2">
    <source>
        <dbReference type="Pfam" id="PF23636"/>
    </source>
</evidence>
<gene>
    <name evidence="3" type="ORF">BN4615_P7460</name>
</gene>
<keyword evidence="1" id="KW-0472">Membrane</keyword>
<dbReference type="Pfam" id="PF23636">
    <property type="entry name" value="DUF7144"/>
    <property type="match status" value="1"/>
</dbReference>